<dbReference type="SUPFAM" id="SSF53335">
    <property type="entry name" value="S-adenosyl-L-methionine-dependent methyltransferases"/>
    <property type="match status" value="1"/>
</dbReference>
<accession>A0A1E7EQT0</accession>
<name>A0A1E7EQT0_9STRA</name>
<organism evidence="1 2">
    <name type="scientific">Fragilariopsis cylindrus CCMP1102</name>
    <dbReference type="NCBI Taxonomy" id="635003"/>
    <lineage>
        <taxon>Eukaryota</taxon>
        <taxon>Sar</taxon>
        <taxon>Stramenopiles</taxon>
        <taxon>Ochrophyta</taxon>
        <taxon>Bacillariophyta</taxon>
        <taxon>Bacillariophyceae</taxon>
        <taxon>Bacillariophycidae</taxon>
        <taxon>Bacillariales</taxon>
        <taxon>Bacillariaceae</taxon>
        <taxon>Fragilariopsis</taxon>
    </lineage>
</organism>
<evidence type="ECO:0000313" key="2">
    <source>
        <dbReference type="Proteomes" id="UP000095751"/>
    </source>
</evidence>
<proteinExistence type="predicted"/>
<dbReference type="KEGG" id="fcy:FRACYDRAFT_220999"/>
<dbReference type="InterPro" id="IPR029063">
    <property type="entry name" value="SAM-dependent_MTases_sf"/>
</dbReference>
<keyword evidence="2" id="KW-1185">Reference proteome</keyword>
<dbReference type="OrthoDB" id="8300214at2759"/>
<dbReference type="Proteomes" id="UP000095751">
    <property type="component" value="Unassembled WGS sequence"/>
</dbReference>
<dbReference type="Gene3D" id="3.40.50.150">
    <property type="entry name" value="Vaccinia Virus protein VP39"/>
    <property type="match status" value="1"/>
</dbReference>
<reference evidence="1 2" key="1">
    <citation type="submission" date="2016-09" db="EMBL/GenBank/DDBJ databases">
        <title>Extensive genetic diversity and differential bi-allelic expression allows diatom success in the polar Southern Ocean.</title>
        <authorList>
            <consortium name="DOE Joint Genome Institute"/>
            <person name="Mock T."/>
            <person name="Otillar R.P."/>
            <person name="Strauss J."/>
            <person name="Dupont C."/>
            <person name="Frickenhaus S."/>
            <person name="Maumus F."/>
            <person name="Mcmullan M."/>
            <person name="Sanges R."/>
            <person name="Schmutz J."/>
            <person name="Toseland A."/>
            <person name="Valas R."/>
            <person name="Veluchamy A."/>
            <person name="Ward B.J."/>
            <person name="Allen A."/>
            <person name="Barry K."/>
            <person name="Falciatore A."/>
            <person name="Ferrante M."/>
            <person name="Fortunato A.E."/>
            <person name="Gloeckner G."/>
            <person name="Gruber A."/>
            <person name="Hipkin R."/>
            <person name="Janech M."/>
            <person name="Kroth P."/>
            <person name="Leese F."/>
            <person name="Lindquist E."/>
            <person name="Lyon B.R."/>
            <person name="Martin J."/>
            <person name="Mayer C."/>
            <person name="Parker M."/>
            <person name="Quesneville H."/>
            <person name="Raymond J."/>
            <person name="Uhlig C."/>
            <person name="Valentin K.U."/>
            <person name="Worden A.Z."/>
            <person name="Armbrust E.V."/>
            <person name="Bowler C."/>
            <person name="Green B."/>
            <person name="Moulton V."/>
            <person name="Van Oosterhout C."/>
            <person name="Grigoriev I."/>
        </authorList>
    </citation>
    <scope>NUCLEOTIDE SEQUENCE [LARGE SCALE GENOMIC DNA]</scope>
    <source>
        <strain evidence="1 2">CCMP1102</strain>
    </source>
</reference>
<dbReference type="AlphaFoldDB" id="A0A1E7EQT0"/>
<evidence type="ECO:0000313" key="1">
    <source>
        <dbReference type="EMBL" id="OEU08229.1"/>
    </source>
</evidence>
<dbReference type="InParanoid" id="A0A1E7EQT0"/>
<protein>
    <recommendedName>
        <fullName evidence="3">Methyltransferase type 11 domain-containing protein</fullName>
    </recommendedName>
</protein>
<dbReference type="EMBL" id="KV784381">
    <property type="protein sequence ID" value="OEU08229.1"/>
    <property type="molecule type" value="Genomic_DNA"/>
</dbReference>
<evidence type="ECO:0008006" key="3">
    <source>
        <dbReference type="Google" id="ProtNLM"/>
    </source>
</evidence>
<sequence>MAIKEAGRILRPGGWMIFSDIMQEEIVDSTTMQPIYNRINLSKMGTVSNYKSALEENGFTNFSTDLHSDNISEHYGCVLDVTKSKGHQIGLSEAYIKKAEAGLKVWKENSPGNIVWGIIVAQKTHKVE</sequence>
<gene>
    <name evidence="1" type="ORF">FRACYDRAFT_220999</name>
</gene>